<accession>A0ABU1BKA0</accession>
<dbReference type="PRINTS" id="PR01023">
    <property type="entry name" value="NAFLGMOTY"/>
</dbReference>
<dbReference type="CDD" id="cd07185">
    <property type="entry name" value="OmpA_C-like"/>
    <property type="match status" value="1"/>
</dbReference>
<dbReference type="PRINTS" id="PR01021">
    <property type="entry name" value="OMPADOMAIN"/>
</dbReference>
<dbReference type="Pfam" id="PF14346">
    <property type="entry name" value="DUF4398"/>
    <property type="match status" value="1"/>
</dbReference>
<comment type="subcellular location">
    <subcellularLocation>
        <location evidence="1">Cell outer membrane</location>
    </subcellularLocation>
</comment>
<dbReference type="PROSITE" id="PS51257">
    <property type="entry name" value="PROKAR_LIPOPROTEIN"/>
    <property type="match status" value="1"/>
</dbReference>
<evidence type="ECO:0000313" key="7">
    <source>
        <dbReference type="Proteomes" id="UP001225596"/>
    </source>
</evidence>
<feature type="domain" description="OmpA-like" evidence="5">
    <location>
        <begin position="173"/>
        <end position="290"/>
    </location>
</feature>
<evidence type="ECO:0000259" key="5">
    <source>
        <dbReference type="PROSITE" id="PS51123"/>
    </source>
</evidence>
<dbReference type="InterPro" id="IPR050330">
    <property type="entry name" value="Bact_OuterMem_StrucFunc"/>
</dbReference>
<dbReference type="PANTHER" id="PTHR30329">
    <property type="entry name" value="STATOR ELEMENT OF FLAGELLAR MOTOR COMPLEX"/>
    <property type="match status" value="1"/>
</dbReference>
<reference evidence="6 7" key="1">
    <citation type="submission" date="2023-08" db="EMBL/GenBank/DDBJ databases">
        <title>Oxalobacteraceae gen .nov., isolated from river sludge outside the plant.</title>
        <authorList>
            <person name="Zhao S.Y."/>
        </authorList>
    </citation>
    <scope>NUCLEOTIDE SEQUENCE [LARGE SCALE GENOMIC DNA]</scope>
    <source>
        <strain evidence="6 7">R-40</strain>
    </source>
</reference>
<dbReference type="InterPro" id="IPR025511">
    <property type="entry name" value="DUF4398"/>
</dbReference>
<dbReference type="Proteomes" id="UP001225596">
    <property type="component" value="Unassembled WGS sequence"/>
</dbReference>
<dbReference type="InterPro" id="IPR006664">
    <property type="entry name" value="OMP_bac"/>
</dbReference>
<dbReference type="EMBL" id="JAUYVH010000001">
    <property type="protein sequence ID" value="MDQ9169425.1"/>
    <property type="molecule type" value="Genomic_DNA"/>
</dbReference>
<dbReference type="Pfam" id="PF00691">
    <property type="entry name" value="OmpA"/>
    <property type="match status" value="1"/>
</dbReference>
<dbReference type="PROSITE" id="PS51123">
    <property type="entry name" value="OMPA_2"/>
    <property type="match status" value="1"/>
</dbReference>
<dbReference type="SUPFAM" id="SSF103088">
    <property type="entry name" value="OmpA-like"/>
    <property type="match status" value="1"/>
</dbReference>
<evidence type="ECO:0000256" key="4">
    <source>
        <dbReference type="SAM" id="SignalP"/>
    </source>
</evidence>
<evidence type="ECO:0000256" key="2">
    <source>
        <dbReference type="ARBA" id="ARBA00023136"/>
    </source>
</evidence>
<dbReference type="RefSeq" id="WP_338435320.1">
    <property type="nucleotide sequence ID" value="NZ_JAUYVH010000001.1"/>
</dbReference>
<feature type="chain" id="PRO_5047297030" evidence="4">
    <location>
        <begin position="23"/>
        <end position="300"/>
    </location>
</feature>
<proteinExistence type="predicted"/>
<organism evidence="6 7">
    <name type="scientific">Keguizhuia sedimenti</name>
    <dbReference type="NCBI Taxonomy" id="3064264"/>
    <lineage>
        <taxon>Bacteria</taxon>
        <taxon>Pseudomonadati</taxon>
        <taxon>Pseudomonadota</taxon>
        <taxon>Betaproteobacteria</taxon>
        <taxon>Burkholderiales</taxon>
        <taxon>Oxalobacteraceae</taxon>
        <taxon>Keguizhuia</taxon>
    </lineage>
</organism>
<keyword evidence="7" id="KW-1185">Reference proteome</keyword>
<keyword evidence="2 3" id="KW-0472">Membrane</keyword>
<feature type="signal peptide" evidence="4">
    <location>
        <begin position="1"/>
        <end position="22"/>
    </location>
</feature>
<dbReference type="InterPro" id="IPR036737">
    <property type="entry name" value="OmpA-like_sf"/>
</dbReference>
<evidence type="ECO:0000256" key="3">
    <source>
        <dbReference type="PROSITE-ProRule" id="PRU00473"/>
    </source>
</evidence>
<comment type="caution">
    <text evidence="6">The sequence shown here is derived from an EMBL/GenBank/DDBJ whole genome shotgun (WGS) entry which is preliminary data.</text>
</comment>
<evidence type="ECO:0000256" key="1">
    <source>
        <dbReference type="ARBA" id="ARBA00004442"/>
    </source>
</evidence>
<name>A0ABU1BKA0_9BURK</name>
<dbReference type="InterPro" id="IPR006665">
    <property type="entry name" value="OmpA-like"/>
</dbReference>
<dbReference type="PANTHER" id="PTHR30329:SF20">
    <property type="entry name" value="EXPORTED PROTEIN"/>
    <property type="match status" value="1"/>
</dbReference>
<gene>
    <name evidence="6" type="ORF">Q8A64_03260</name>
</gene>
<sequence length="300" mass="32409">MKKITYTPIILAIAVLMGACSSIPTTTSLLDQTRSDYIAAQTNPNIAAYAPVEMKQATQAMEQADAASEDRDNVEKIDKLAYLAKQKIALAQEVAKQKSAEAAVTAAGKERDQMRLEQRDNDVNRANANAAQSKLASEIARVETAQAQSNLGHALARTEQLESQLADMAAKKTERGLVITLGDVLFGSDMSRLNADGVRTVQKLAAVLQQHPQRTVLIEGFTDDTGTASHNQRLSERRAGVVLTALQEAGISSERIALRGYGESHPVAGNTTAAERQLNRRVEIILSDADGKVMQRQSID</sequence>
<keyword evidence="4" id="KW-0732">Signal</keyword>
<protein>
    <submittedName>
        <fullName evidence="6">OmpA family protein</fullName>
    </submittedName>
</protein>
<evidence type="ECO:0000313" key="6">
    <source>
        <dbReference type="EMBL" id="MDQ9169425.1"/>
    </source>
</evidence>
<dbReference type="Gene3D" id="3.30.1330.60">
    <property type="entry name" value="OmpA-like domain"/>
    <property type="match status" value="1"/>
</dbReference>